<name>A0A2G5SWP2_9PELO</name>
<dbReference type="EMBL" id="PDUG01000006">
    <property type="protein sequence ID" value="PIC19450.1"/>
    <property type="molecule type" value="Genomic_DNA"/>
</dbReference>
<organism evidence="1 2">
    <name type="scientific">Caenorhabditis nigoni</name>
    <dbReference type="NCBI Taxonomy" id="1611254"/>
    <lineage>
        <taxon>Eukaryota</taxon>
        <taxon>Metazoa</taxon>
        <taxon>Ecdysozoa</taxon>
        <taxon>Nematoda</taxon>
        <taxon>Chromadorea</taxon>
        <taxon>Rhabditida</taxon>
        <taxon>Rhabditina</taxon>
        <taxon>Rhabditomorpha</taxon>
        <taxon>Rhabditoidea</taxon>
        <taxon>Rhabditidae</taxon>
        <taxon>Peloderinae</taxon>
        <taxon>Caenorhabditis</taxon>
    </lineage>
</organism>
<protein>
    <submittedName>
        <fullName evidence="1">Uncharacterized protein</fullName>
    </submittedName>
</protein>
<sequence>MKSVETRRATTSLLINIYMFKEVRTYITFVSAIPKYNLLIDEMMLVLDGCENYTNVDAYKAHLRRLRKTRQYTNAFQFLDWQEAQANQNRVSITWPEIEFTPRPKRRRIDN</sequence>
<dbReference type="Proteomes" id="UP000230233">
    <property type="component" value="Chromosome X"/>
</dbReference>
<dbReference type="AlphaFoldDB" id="A0A2G5SWP2"/>
<accession>A0A2G5SWP2</accession>
<dbReference type="OrthoDB" id="5893208at2759"/>
<keyword evidence="2" id="KW-1185">Reference proteome</keyword>
<evidence type="ECO:0000313" key="1">
    <source>
        <dbReference type="EMBL" id="PIC19450.1"/>
    </source>
</evidence>
<comment type="caution">
    <text evidence="1">The sequence shown here is derived from an EMBL/GenBank/DDBJ whole genome shotgun (WGS) entry which is preliminary data.</text>
</comment>
<proteinExistence type="predicted"/>
<gene>
    <name evidence="1" type="primary">Cnig_chr_X.g24998</name>
    <name evidence="1" type="ORF">B9Z55_024998</name>
</gene>
<reference evidence="2" key="1">
    <citation type="submission" date="2017-10" db="EMBL/GenBank/DDBJ databases">
        <title>Rapid genome shrinkage in a self-fertile nematode reveals novel sperm competition proteins.</title>
        <authorList>
            <person name="Yin D."/>
            <person name="Schwarz E.M."/>
            <person name="Thomas C.G."/>
            <person name="Felde R.L."/>
            <person name="Korf I.F."/>
            <person name="Cutter A.D."/>
            <person name="Schartner C.M."/>
            <person name="Ralston E.J."/>
            <person name="Meyer B.J."/>
            <person name="Haag E.S."/>
        </authorList>
    </citation>
    <scope>NUCLEOTIDE SEQUENCE [LARGE SCALE GENOMIC DNA]</scope>
    <source>
        <strain evidence="2">JU1422</strain>
    </source>
</reference>
<evidence type="ECO:0000313" key="2">
    <source>
        <dbReference type="Proteomes" id="UP000230233"/>
    </source>
</evidence>